<dbReference type="PANTHER" id="PTHR32295:SF45">
    <property type="entry name" value="PROTEIN IQ-DOMAIN 19"/>
    <property type="match status" value="1"/>
</dbReference>
<feature type="compositionally biased region" description="Low complexity" evidence="4">
    <location>
        <begin position="60"/>
        <end position="70"/>
    </location>
</feature>
<feature type="region of interest" description="Disordered" evidence="4">
    <location>
        <begin position="1"/>
        <end position="30"/>
    </location>
</feature>
<dbReference type="Proteomes" id="UP000585474">
    <property type="component" value="Unassembled WGS sequence"/>
</dbReference>
<reference evidence="6 7" key="1">
    <citation type="submission" date="2019-07" db="EMBL/GenBank/DDBJ databases">
        <title>De Novo Assembly of kiwifruit Actinidia rufa.</title>
        <authorList>
            <person name="Sugita-Konishi S."/>
            <person name="Sato K."/>
            <person name="Mori E."/>
            <person name="Abe Y."/>
            <person name="Kisaki G."/>
            <person name="Hamano K."/>
            <person name="Suezawa K."/>
            <person name="Otani M."/>
            <person name="Fukuda T."/>
            <person name="Manabe T."/>
            <person name="Gomi K."/>
            <person name="Tabuchi M."/>
            <person name="Akimitsu K."/>
            <person name="Kataoka I."/>
        </authorList>
    </citation>
    <scope>NUCLEOTIDE SEQUENCE [LARGE SCALE GENOMIC DNA]</scope>
    <source>
        <strain evidence="7">cv. Fuchu</strain>
    </source>
</reference>
<dbReference type="CDD" id="cd23767">
    <property type="entry name" value="IQCD"/>
    <property type="match status" value="1"/>
</dbReference>
<sequence>MGKTTKWIRNFLTGKKDREKERERNTITKKSISFGHTTPISVPAAAPKQKRWWGFRRSSAAATAPPQAQAVSESQNGSTGAAAATTTGIEEAAAIKIQSVFRAYLARKALYALKGLVKLQAQALERGMEENIKIVEMDLGQSKATTKCRNIYSNHTQIDRLGHRCSTPTIPIGAYSKQEHGTSPRACSAHFEECYSLGTTQNSPQYDSVVYTMFPNYMANTESSRAKARSQSAPKSRPDSFEMQLSRRRASLEGRNVPRAVRMQRSSSHVSSSAQNYQYPWLTKLDKSHISLKECECGLTGTVLTNNTNYRRSLVGFNASEVERKMK</sequence>
<evidence type="ECO:0000256" key="4">
    <source>
        <dbReference type="SAM" id="MobiDB-lite"/>
    </source>
</evidence>
<evidence type="ECO:0000256" key="2">
    <source>
        <dbReference type="ARBA" id="ARBA00024341"/>
    </source>
</evidence>
<comment type="subunit">
    <text evidence="3">Binds to multiple calmodulin (CaM) in the presence of Ca(2+) and CaM-like proteins.</text>
</comment>
<comment type="caution">
    <text evidence="6">The sequence shown here is derived from an EMBL/GenBank/DDBJ whole genome shotgun (WGS) entry which is preliminary data.</text>
</comment>
<dbReference type="SMART" id="SM00015">
    <property type="entry name" value="IQ"/>
    <property type="match status" value="1"/>
</dbReference>
<protein>
    <recommendedName>
        <fullName evidence="5">DUF4005 domain-containing protein</fullName>
    </recommendedName>
</protein>
<keyword evidence="7" id="KW-1185">Reference proteome</keyword>
<name>A0A7J0EGK1_9ERIC</name>
<proteinExistence type="inferred from homology"/>
<dbReference type="InterPro" id="IPR025064">
    <property type="entry name" value="DUF4005"/>
</dbReference>
<dbReference type="EMBL" id="BJWL01000003">
    <property type="protein sequence ID" value="GFY85039.1"/>
    <property type="molecule type" value="Genomic_DNA"/>
</dbReference>
<dbReference type="Pfam" id="PF00612">
    <property type="entry name" value="IQ"/>
    <property type="match status" value="1"/>
</dbReference>
<dbReference type="PANTHER" id="PTHR32295">
    <property type="entry name" value="IQ-DOMAIN 5-RELATED"/>
    <property type="match status" value="1"/>
</dbReference>
<comment type="similarity">
    <text evidence="2">Belongs to the IQD family.</text>
</comment>
<feature type="domain" description="DUF4005" evidence="5">
    <location>
        <begin position="193"/>
        <end position="259"/>
    </location>
</feature>
<gene>
    <name evidence="6" type="ORF">Acr_03g0018130</name>
</gene>
<dbReference type="AlphaFoldDB" id="A0A7J0EGK1"/>
<keyword evidence="1" id="KW-0112">Calmodulin-binding</keyword>
<feature type="compositionally biased region" description="Basic and acidic residues" evidence="4">
    <location>
        <begin position="14"/>
        <end position="26"/>
    </location>
</feature>
<evidence type="ECO:0000313" key="6">
    <source>
        <dbReference type="EMBL" id="GFY85039.1"/>
    </source>
</evidence>
<dbReference type="PROSITE" id="PS50096">
    <property type="entry name" value="IQ"/>
    <property type="match status" value="1"/>
</dbReference>
<dbReference type="InterPro" id="IPR000048">
    <property type="entry name" value="IQ_motif_EF-hand-BS"/>
</dbReference>
<accession>A0A7J0EGK1</accession>
<dbReference type="Pfam" id="PF13178">
    <property type="entry name" value="DUF4005"/>
    <property type="match status" value="1"/>
</dbReference>
<feature type="region of interest" description="Disordered" evidence="4">
    <location>
        <begin position="222"/>
        <end position="242"/>
    </location>
</feature>
<evidence type="ECO:0000256" key="3">
    <source>
        <dbReference type="ARBA" id="ARBA00024378"/>
    </source>
</evidence>
<evidence type="ECO:0000313" key="7">
    <source>
        <dbReference type="Proteomes" id="UP000585474"/>
    </source>
</evidence>
<evidence type="ECO:0000256" key="1">
    <source>
        <dbReference type="ARBA" id="ARBA00022860"/>
    </source>
</evidence>
<evidence type="ECO:0000259" key="5">
    <source>
        <dbReference type="Pfam" id="PF13178"/>
    </source>
</evidence>
<dbReference type="OrthoDB" id="1002053at2759"/>
<feature type="region of interest" description="Disordered" evidence="4">
    <location>
        <begin position="56"/>
        <end position="82"/>
    </location>
</feature>
<dbReference type="GO" id="GO:0005516">
    <property type="term" value="F:calmodulin binding"/>
    <property type="evidence" value="ECO:0007669"/>
    <property type="project" value="UniProtKB-KW"/>
</dbReference>
<organism evidence="6 7">
    <name type="scientific">Actinidia rufa</name>
    <dbReference type="NCBI Taxonomy" id="165716"/>
    <lineage>
        <taxon>Eukaryota</taxon>
        <taxon>Viridiplantae</taxon>
        <taxon>Streptophyta</taxon>
        <taxon>Embryophyta</taxon>
        <taxon>Tracheophyta</taxon>
        <taxon>Spermatophyta</taxon>
        <taxon>Magnoliopsida</taxon>
        <taxon>eudicotyledons</taxon>
        <taxon>Gunneridae</taxon>
        <taxon>Pentapetalae</taxon>
        <taxon>asterids</taxon>
        <taxon>Ericales</taxon>
        <taxon>Actinidiaceae</taxon>
        <taxon>Actinidia</taxon>
    </lineage>
</organism>
<feature type="compositionally biased region" description="Polar residues" evidence="4">
    <location>
        <begin position="222"/>
        <end position="234"/>
    </location>
</feature>